<dbReference type="Pfam" id="PF01066">
    <property type="entry name" value="CDP-OH_P_transf"/>
    <property type="match status" value="1"/>
</dbReference>
<dbReference type="PANTHER" id="PTHR14269">
    <property type="entry name" value="CDP-DIACYLGLYCEROL--GLYCEROL-3-PHOSPHATE 3-PHOSPHATIDYLTRANSFERASE-RELATED"/>
    <property type="match status" value="1"/>
</dbReference>
<dbReference type="FunFam" id="1.20.120.1760:FF:000033">
    <property type="entry name" value="CDP-alcohol phosphatidyltransferase"/>
    <property type="match status" value="1"/>
</dbReference>
<gene>
    <name evidence="10" type="ORF">MNBD_ALPHA09-9</name>
</gene>
<keyword evidence="5" id="KW-0443">Lipid metabolism</keyword>
<proteinExistence type="predicted"/>
<dbReference type="InterPro" id="IPR043130">
    <property type="entry name" value="CDP-OH_PTrfase_TM_dom"/>
</dbReference>
<dbReference type="GO" id="GO:0046474">
    <property type="term" value="P:glycerophospholipid biosynthetic process"/>
    <property type="evidence" value="ECO:0007669"/>
    <property type="project" value="TreeGrafter"/>
</dbReference>
<keyword evidence="8" id="KW-1208">Phospholipid metabolism</keyword>
<sequence length="190" mass="20225">MSVPNIITLSRMFMVPVVVWLIITGEMAAAFWLFILAGATDAVDGFIAKQFNQATLLGAYLDPLADKLLLISIYVTLGVIDVLAVWLVILVVSRDIMIVLAFGVSWMIGSPVKVRPLFVSKANTAAQIVLAGVVLADLGLDLAIDGLREVLVVVVAGLTLASLYAYFAEWMRHLAGTPQAKPGANGEDGA</sequence>
<evidence type="ECO:0000256" key="5">
    <source>
        <dbReference type="ARBA" id="ARBA00023098"/>
    </source>
</evidence>
<evidence type="ECO:0000256" key="3">
    <source>
        <dbReference type="ARBA" id="ARBA00022692"/>
    </source>
</evidence>
<keyword evidence="6 9" id="KW-0472">Membrane</keyword>
<evidence type="ECO:0000256" key="4">
    <source>
        <dbReference type="ARBA" id="ARBA00022989"/>
    </source>
</evidence>
<feature type="transmembrane region" description="Helical" evidence="9">
    <location>
        <begin position="68"/>
        <end position="89"/>
    </location>
</feature>
<dbReference type="InterPro" id="IPR004570">
    <property type="entry name" value="Phosphatidylglycerol_P_synth"/>
</dbReference>
<comment type="subcellular location">
    <subcellularLocation>
        <location evidence="1">Membrane</location>
        <topology evidence="1">Multi-pass membrane protein</topology>
    </subcellularLocation>
</comment>
<evidence type="ECO:0000256" key="9">
    <source>
        <dbReference type="SAM" id="Phobius"/>
    </source>
</evidence>
<keyword evidence="3 9" id="KW-0812">Transmembrane</keyword>
<dbReference type="EMBL" id="UOEM01000056">
    <property type="protein sequence ID" value="VAW12942.1"/>
    <property type="molecule type" value="Genomic_DNA"/>
</dbReference>
<organism evidence="10">
    <name type="scientific">hydrothermal vent metagenome</name>
    <dbReference type="NCBI Taxonomy" id="652676"/>
    <lineage>
        <taxon>unclassified sequences</taxon>
        <taxon>metagenomes</taxon>
        <taxon>ecological metagenomes</taxon>
    </lineage>
</organism>
<dbReference type="EC" id="2.7.8.5" evidence="10"/>
<evidence type="ECO:0000256" key="7">
    <source>
        <dbReference type="ARBA" id="ARBA00023209"/>
    </source>
</evidence>
<dbReference type="PIRSF" id="PIRSF000847">
    <property type="entry name" value="Phos_ph_gly_syn"/>
    <property type="match status" value="1"/>
</dbReference>
<protein>
    <submittedName>
        <fullName evidence="10">CDP-diacylglycerol--glycerol-3-phosphate 3-phosphatidyltransferase</fullName>
        <ecNumber evidence="10">2.7.8.5</ecNumber>
    </submittedName>
</protein>
<keyword evidence="7" id="KW-0594">Phospholipid biosynthesis</keyword>
<dbReference type="InterPro" id="IPR000462">
    <property type="entry name" value="CDP-OH_P_trans"/>
</dbReference>
<dbReference type="Gene3D" id="1.20.120.1760">
    <property type="match status" value="1"/>
</dbReference>
<reference evidence="10" key="1">
    <citation type="submission" date="2018-06" db="EMBL/GenBank/DDBJ databases">
        <authorList>
            <person name="Zhirakovskaya E."/>
        </authorList>
    </citation>
    <scope>NUCLEOTIDE SEQUENCE</scope>
</reference>
<evidence type="ECO:0000256" key="8">
    <source>
        <dbReference type="ARBA" id="ARBA00023264"/>
    </source>
</evidence>
<name>A0A3B0TEP7_9ZZZZ</name>
<evidence type="ECO:0000256" key="6">
    <source>
        <dbReference type="ARBA" id="ARBA00023136"/>
    </source>
</evidence>
<keyword evidence="10" id="KW-0808">Transferase</keyword>
<dbReference type="InterPro" id="IPR050324">
    <property type="entry name" value="CDP-alcohol_PTase-I"/>
</dbReference>
<evidence type="ECO:0000256" key="1">
    <source>
        <dbReference type="ARBA" id="ARBA00004141"/>
    </source>
</evidence>
<feature type="transmembrane region" description="Helical" evidence="9">
    <location>
        <begin position="96"/>
        <end position="112"/>
    </location>
</feature>
<evidence type="ECO:0000256" key="2">
    <source>
        <dbReference type="ARBA" id="ARBA00022516"/>
    </source>
</evidence>
<dbReference type="GO" id="GO:0008444">
    <property type="term" value="F:CDP-diacylglycerol-glycerol-3-phosphate 3-phosphatidyltransferase activity"/>
    <property type="evidence" value="ECO:0007669"/>
    <property type="project" value="UniProtKB-EC"/>
</dbReference>
<dbReference type="AlphaFoldDB" id="A0A3B0TEP7"/>
<dbReference type="GO" id="GO:0016020">
    <property type="term" value="C:membrane"/>
    <property type="evidence" value="ECO:0007669"/>
    <property type="project" value="UniProtKB-SubCell"/>
</dbReference>
<evidence type="ECO:0000313" key="10">
    <source>
        <dbReference type="EMBL" id="VAW12942.1"/>
    </source>
</evidence>
<feature type="transmembrane region" description="Helical" evidence="9">
    <location>
        <begin position="150"/>
        <end position="167"/>
    </location>
</feature>
<keyword evidence="4 9" id="KW-1133">Transmembrane helix</keyword>
<accession>A0A3B0TEP7</accession>
<feature type="transmembrane region" description="Helical" evidence="9">
    <location>
        <begin position="12"/>
        <end position="35"/>
    </location>
</feature>
<dbReference type="PANTHER" id="PTHR14269:SF62">
    <property type="entry name" value="CDP-DIACYLGLYCEROL--GLYCEROL-3-PHOSPHATE 3-PHOSPHATIDYLTRANSFERASE 1, CHLOROPLASTIC"/>
    <property type="match status" value="1"/>
</dbReference>
<keyword evidence="2" id="KW-0444">Lipid biosynthesis</keyword>